<evidence type="ECO:0000259" key="1">
    <source>
        <dbReference type="Pfam" id="PF00535"/>
    </source>
</evidence>
<accession>A0A7J5AE23</accession>
<gene>
    <name evidence="2" type="ORF">F6464_09900</name>
</gene>
<dbReference type="Gene3D" id="3.90.550.10">
    <property type="entry name" value="Spore Coat Polysaccharide Biosynthesis Protein SpsA, Chain A"/>
    <property type="match status" value="1"/>
</dbReference>
<dbReference type="PANTHER" id="PTHR43685:SF2">
    <property type="entry name" value="GLYCOSYLTRANSFERASE 2-LIKE DOMAIN-CONTAINING PROTEIN"/>
    <property type="match status" value="1"/>
</dbReference>
<dbReference type="GO" id="GO:0016740">
    <property type="term" value="F:transferase activity"/>
    <property type="evidence" value="ECO:0007669"/>
    <property type="project" value="UniProtKB-KW"/>
</dbReference>
<dbReference type="EMBL" id="WAEM01000004">
    <property type="protein sequence ID" value="KAB1155827.1"/>
    <property type="molecule type" value="Genomic_DNA"/>
</dbReference>
<evidence type="ECO:0000313" key="3">
    <source>
        <dbReference type="Proteomes" id="UP000490922"/>
    </source>
</evidence>
<evidence type="ECO:0000313" key="2">
    <source>
        <dbReference type="EMBL" id="KAB1155827.1"/>
    </source>
</evidence>
<dbReference type="CDD" id="cd00761">
    <property type="entry name" value="Glyco_tranf_GTA_type"/>
    <property type="match status" value="1"/>
</dbReference>
<dbReference type="OrthoDB" id="786280at2"/>
<keyword evidence="3" id="KW-1185">Reference proteome</keyword>
<protein>
    <submittedName>
        <fullName evidence="2">Glycosyltransferase family 2 protein</fullName>
    </submittedName>
</protein>
<proteinExistence type="predicted"/>
<dbReference type="InterPro" id="IPR050834">
    <property type="entry name" value="Glycosyltransf_2"/>
</dbReference>
<feature type="domain" description="Glycosyltransferase 2-like" evidence="1">
    <location>
        <begin position="5"/>
        <end position="139"/>
    </location>
</feature>
<dbReference type="Proteomes" id="UP000490922">
    <property type="component" value="Unassembled WGS sequence"/>
</dbReference>
<dbReference type="InterPro" id="IPR001173">
    <property type="entry name" value="Glyco_trans_2-like"/>
</dbReference>
<dbReference type="InterPro" id="IPR029044">
    <property type="entry name" value="Nucleotide-diphossugar_trans"/>
</dbReference>
<reference evidence="2 3" key="1">
    <citation type="submission" date="2019-09" db="EMBL/GenBank/DDBJ databases">
        <title>Flavobacterium sp. nov., isolated from glacier ice.</title>
        <authorList>
            <person name="Liu Q."/>
        </authorList>
    </citation>
    <scope>NUCLEOTIDE SEQUENCE [LARGE SCALE GENOMIC DNA]</scope>
    <source>
        <strain evidence="2 3">NBRC 112527</strain>
    </source>
</reference>
<dbReference type="Pfam" id="PF00535">
    <property type="entry name" value="Glycos_transf_2"/>
    <property type="match status" value="1"/>
</dbReference>
<sequence>MNGISIIICTYNGKQKLEETLLAILKLKATFLWELLVVDNASTDGTAAFTSSLLSDSTIDFRILHEAEPGLIKARLCGLRASKYDVLLYCDDDNTLDINYMQIGYDLMKMNPIIGALGGCGTPVFEDKKPDWFDTYGHSFAVGPQAINDGPMPEYPAELYGAGAFFRKAVLLQFLDKGFKSGLPGRTGNNLVSGEDVEWCYLIQLAGYQIWYDHRLIFTHTMPKGRMNWEYYLRLKQGIASGTGQLLPYSCLFINKNMNDLHYLAHWFKRTAFSFILYLKNKVRIILGKKIVMDEDKLGAIILKAKMKSYFVNAIPAYHHFRKLKSII</sequence>
<name>A0A7J5AE23_9FLAO</name>
<dbReference type="AlphaFoldDB" id="A0A7J5AE23"/>
<organism evidence="2 3">
    <name type="scientific">Flavobacterium luteum</name>
    <dbReference type="NCBI Taxonomy" id="2026654"/>
    <lineage>
        <taxon>Bacteria</taxon>
        <taxon>Pseudomonadati</taxon>
        <taxon>Bacteroidota</taxon>
        <taxon>Flavobacteriia</taxon>
        <taxon>Flavobacteriales</taxon>
        <taxon>Flavobacteriaceae</taxon>
        <taxon>Flavobacterium</taxon>
    </lineage>
</organism>
<dbReference type="SUPFAM" id="SSF53448">
    <property type="entry name" value="Nucleotide-diphospho-sugar transferases"/>
    <property type="match status" value="1"/>
</dbReference>
<comment type="caution">
    <text evidence="2">The sequence shown here is derived from an EMBL/GenBank/DDBJ whole genome shotgun (WGS) entry which is preliminary data.</text>
</comment>
<keyword evidence="2" id="KW-0808">Transferase</keyword>
<dbReference type="PANTHER" id="PTHR43685">
    <property type="entry name" value="GLYCOSYLTRANSFERASE"/>
    <property type="match status" value="1"/>
</dbReference>
<dbReference type="RefSeq" id="WP_151107646.1">
    <property type="nucleotide sequence ID" value="NZ_WAEM01000004.1"/>
</dbReference>